<keyword evidence="6" id="KW-1133">Transmembrane helix</keyword>
<dbReference type="AlphaFoldDB" id="N6U4D5"/>
<reference evidence="13" key="1">
    <citation type="journal article" date="2013" name="Genome Biol.">
        <title>Draft genome of the mountain pine beetle, Dendroctonus ponderosae Hopkins, a major forest pest.</title>
        <authorList>
            <person name="Keeling C.I."/>
            <person name="Yuen M.M."/>
            <person name="Liao N.Y."/>
            <person name="Docking T.R."/>
            <person name="Chan S.K."/>
            <person name="Taylor G.A."/>
            <person name="Palmquist D.L."/>
            <person name="Jackman S.D."/>
            <person name="Nguyen A."/>
            <person name="Li M."/>
            <person name="Henderson H."/>
            <person name="Janes J.K."/>
            <person name="Zhao Y."/>
            <person name="Pandoh P."/>
            <person name="Moore R."/>
            <person name="Sperling F.A."/>
            <person name="Huber D.P."/>
            <person name="Birol I."/>
            <person name="Jones S.J."/>
            <person name="Bohlmann J."/>
        </authorList>
    </citation>
    <scope>NUCLEOTIDE SEQUENCE</scope>
</reference>
<keyword evidence="10 12" id="KW-0739">Sodium transport</keyword>
<dbReference type="Gene3D" id="1.10.287.820">
    <property type="entry name" value="Acid-sensing ion channel domain"/>
    <property type="match status" value="1"/>
</dbReference>
<feature type="non-terminal residue" evidence="13">
    <location>
        <position position="1"/>
    </location>
</feature>
<evidence type="ECO:0000256" key="6">
    <source>
        <dbReference type="ARBA" id="ARBA00022989"/>
    </source>
</evidence>
<comment type="subcellular location">
    <subcellularLocation>
        <location evidence="1">Membrane</location>
        <topology evidence="1">Multi-pass membrane protein</topology>
    </subcellularLocation>
</comment>
<gene>
    <name evidence="13" type="ORF">YQE_09949</name>
</gene>
<sequence length="213" mass="25149">MDSWNSSMDVIMLTFCFVQFNTGLNLSNSGFFTFRKWGISEANNKYSYYLNFVKIVSNLTYKNLHLLNGFQNDETLINTDWIQLIEAVHPQLDGALLTFENKIKPEWQFYHIHSHLEIIHATSEIPTLVKQSEEYEVNYKLAETYSLNDIRYLTPQQRKCRFEDEPLTNNVPVYSNSICTMECRYRLAMEKCGCRPFFYPFLCKLSFALKFLC</sequence>
<keyword evidence="4 12" id="KW-0894">Sodium channel</keyword>
<keyword evidence="11 12" id="KW-0407">Ion channel</keyword>
<evidence type="ECO:0000256" key="4">
    <source>
        <dbReference type="ARBA" id="ARBA00022461"/>
    </source>
</evidence>
<dbReference type="EMBL" id="KB741164">
    <property type="protein sequence ID" value="ENN73452.1"/>
    <property type="molecule type" value="Genomic_DNA"/>
</dbReference>
<protein>
    <submittedName>
        <fullName evidence="13">Uncharacterized protein</fullName>
    </submittedName>
</protein>
<keyword evidence="9" id="KW-0472">Membrane</keyword>
<dbReference type="GO" id="GO:0016020">
    <property type="term" value="C:membrane"/>
    <property type="evidence" value="ECO:0007669"/>
    <property type="project" value="UniProtKB-SubCell"/>
</dbReference>
<keyword evidence="3 12" id="KW-0813">Transport</keyword>
<evidence type="ECO:0000256" key="8">
    <source>
        <dbReference type="ARBA" id="ARBA00023065"/>
    </source>
</evidence>
<evidence type="ECO:0000256" key="1">
    <source>
        <dbReference type="ARBA" id="ARBA00004141"/>
    </source>
</evidence>
<accession>N6U4D5</accession>
<evidence type="ECO:0000256" key="10">
    <source>
        <dbReference type="ARBA" id="ARBA00023201"/>
    </source>
</evidence>
<organism evidence="13">
    <name type="scientific">Dendroctonus ponderosae</name>
    <name type="common">Mountain pine beetle</name>
    <dbReference type="NCBI Taxonomy" id="77166"/>
    <lineage>
        <taxon>Eukaryota</taxon>
        <taxon>Metazoa</taxon>
        <taxon>Ecdysozoa</taxon>
        <taxon>Arthropoda</taxon>
        <taxon>Hexapoda</taxon>
        <taxon>Insecta</taxon>
        <taxon>Pterygota</taxon>
        <taxon>Neoptera</taxon>
        <taxon>Endopterygota</taxon>
        <taxon>Coleoptera</taxon>
        <taxon>Polyphaga</taxon>
        <taxon>Cucujiformia</taxon>
        <taxon>Curculionidae</taxon>
        <taxon>Scolytinae</taxon>
        <taxon>Dendroctonus</taxon>
    </lineage>
</organism>
<evidence type="ECO:0000313" key="13">
    <source>
        <dbReference type="EMBL" id="ENN73452.1"/>
    </source>
</evidence>
<dbReference type="HOGENOM" id="CLU_1295571_0_0_1"/>
<evidence type="ECO:0000256" key="9">
    <source>
        <dbReference type="ARBA" id="ARBA00023136"/>
    </source>
</evidence>
<proteinExistence type="inferred from homology"/>
<comment type="similarity">
    <text evidence="2 12">Belongs to the amiloride-sensitive sodium channel (TC 1.A.6) family.</text>
</comment>
<evidence type="ECO:0000256" key="7">
    <source>
        <dbReference type="ARBA" id="ARBA00023053"/>
    </source>
</evidence>
<dbReference type="GO" id="GO:0005272">
    <property type="term" value="F:sodium channel activity"/>
    <property type="evidence" value="ECO:0007669"/>
    <property type="project" value="UniProtKB-KW"/>
</dbReference>
<evidence type="ECO:0000256" key="5">
    <source>
        <dbReference type="ARBA" id="ARBA00022692"/>
    </source>
</evidence>
<keyword evidence="5 12" id="KW-0812">Transmembrane</keyword>
<evidence type="ECO:0000256" key="3">
    <source>
        <dbReference type="ARBA" id="ARBA00022448"/>
    </source>
</evidence>
<keyword evidence="7" id="KW-0915">Sodium</keyword>
<dbReference type="Pfam" id="PF00858">
    <property type="entry name" value="ASC"/>
    <property type="match status" value="1"/>
</dbReference>
<dbReference type="InterPro" id="IPR001873">
    <property type="entry name" value="ENaC"/>
</dbReference>
<evidence type="ECO:0000256" key="12">
    <source>
        <dbReference type="RuleBase" id="RU000679"/>
    </source>
</evidence>
<keyword evidence="8 12" id="KW-0406">Ion transport</keyword>
<evidence type="ECO:0000256" key="11">
    <source>
        <dbReference type="ARBA" id="ARBA00023303"/>
    </source>
</evidence>
<evidence type="ECO:0000256" key="2">
    <source>
        <dbReference type="ARBA" id="ARBA00007193"/>
    </source>
</evidence>
<name>N6U4D5_DENPD</name>